<keyword evidence="1 2" id="KW-0238">DNA-binding</keyword>
<dbReference type="PANTHER" id="PTHR30055:SF226">
    <property type="entry name" value="HTH-TYPE TRANSCRIPTIONAL REGULATOR PKSA"/>
    <property type="match status" value="1"/>
</dbReference>
<evidence type="ECO:0000313" key="5">
    <source>
        <dbReference type="EMBL" id="UFP95383.1"/>
    </source>
</evidence>
<dbReference type="PROSITE" id="PS50977">
    <property type="entry name" value="HTH_TETR_2"/>
    <property type="match status" value="1"/>
</dbReference>
<feature type="DNA-binding region" description="H-T-H motif" evidence="2">
    <location>
        <begin position="44"/>
        <end position="63"/>
    </location>
</feature>
<dbReference type="PANTHER" id="PTHR30055">
    <property type="entry name" value="HTH-TYPE TRANSCRIPTIONAL REGULATOR RUTR"/>
    <property type="match status" value="1"/>
</dbReference>
<dbReference type="EMBL" id="CP063845">
    <property type="protein sequence ID" value="UFP95383.1"/>
    <property type="molecule type" value="Genomic_DNA"/>
</dbReference>
<protein>
    <submittedName>
        <fullName evidence="5">TetR family transcriptional regulator</fullName>
    </submittedName>
</protein>
<evidence type="ECO:0000256" key="3">
    <source>
        <dbReference type="SAM" id="MobiDB-lite"/>
    </source>
</evidence>
<dbReference type="Pfam" id="PF00440">
    <property type="entry name" value="TetR_N"/>
    <property type="match status" value="1"/>
</dbReference>
<feature type="domain" description="HTH tetR-type" evidence="4">
    <location>
        <begin position="21"/>
        <end position="81"/>
    </location>
</feature>
<dbReference type="SUPFAM" id="SSF46689">
    <property type="entry name" value="Homeodomain-like"/>
    <property type="match status" value="1"/>
</dbReference>
<gene>
    <name evidence="5" type="ORF">ISF26_03795</name>
</gene>
<dbReference type="InterPro" id="IPR009057">
    <property type="entry name" value="Homeodomain-like_sf"/>
</dbReference>
<dbReference type="InterPro" id="IPR041669">
    <property type="entry name" value="TetR_C_15"/>
</dbReference>
<organism evidence="5 6">
    <name type="scientific">Gloeobacter morelensis MG652769</name>
    <dbReference type="NCBI Taxonomy" id="2781736"/>
    <lineage>
        <taxon>Bacteria</taxon>
        <taxon>Bacillati</taxon>
        <taxon>Cyanobacteriota</taxon>
        <taxon>Cyanophyceae</taxon>
        <taxon>Gloeobacterales</taxon>
        <taxon>Gloeobacteraceae</taxon>
        <taxon>Gloeobacter</taxon>
        <taxon>Gloeobacter morelensis</taxon>
    </lineage>
</organism>
<dbReference type="Gene3D" id="1.10.357.10">
    <property type="entry name" value="Tetracycline Repressor, domain 2"/>
    <property type="match status" value="1"/>
</dbReference>
<proteinExistence type="predicted"/>
<name>A0ABY3PNW6_9CYAN</name>
<dbReference type="RefSeq" id="WP_230842608.1">
    <property type="nucleotide sequence ID" value="NZ_CP063845.1"/>
</dbReference>
<accession>A0ABY3PNW6</accession>
<evidence type="ECO:0000256" key="2">
    <source>
        <dbReference type="PROSITE-ProRule" id="PRU00335"/>
    </source>
</evidence>
<sequence>MTSTPAKAVSMRRAPQQERGRQRVDSILDAAAEIFAEVGYEAATTNAIAARAKTSIGSLYQFFPDKQAIFRALDARYCLQLHALGAQVLTPAMAAVALERMVGDVIDAYGDFQSQSGFRAVMLQHQLTPHLCKAEDESLDRELVKVLAALLSMRNPALQPERCELLADVCVRTGCTLLTAGVLGDEKYHFQMLEQTKHILVAYLRPYDSPKS</sequence>
<reference evidence="5 6" key="1">
    <citation type="journal article" date="2021" name="Genome Biol. Evol.">
        <title>Complete Genome Sequencing of a Novel Gloeobacter Species from a Waterfall Cave in Mexico.</title>
        <authorList>
            <person name="Saw J.H."/>
            <person name="Cardona T."/>
            <person name="Montejano G."/>
        </authorList>
    </citation>
    <scope>NUCLEOTIDE SEQUENCE [LARGE SCALE GENOMIC DNA]</scope>
    <source>
        <strain evidence="5">MG652769</strain>
    </source>
</reference>
<evidence type="ECO:0000313" key="6">
    <source>
        <dbReference type="Proteomes" id="UP001054846"/>
    </source>
</evidence>
<dbReference type="Proteomes" id="UP001054846">
    <property type="component" value="Chromosome"/>
</dbReference>
<dbReference type="PRINTS" id="PR00455">
    <property type="entry name" value="HTHTETR"/>
</dbReference>
<dbReference type="InterPro" id="IPR050109">
    <property type="entry name" value="HTH-type_TetR-like_transc_reg"/>
</dbReference>
<keyword evidence="6" id="KW-1185">Reference proteome</keyword>
<dbReference type="Pfam" id="PF17918">
    <property type="entry name" value="TetR_C_15"/>
    <property type="match status" value="1"/>
</dbReference>
<evidence type="ECO:0000256" key="1">
    <source>
        <dbReference type="ARBA" id="ARBA00023125"/>
    </source>
</evidence>
<evidence type="ECO:0000259" key="4">
    <source>
        <dbReference type="PROSITE" id="PS50977"/>
    </source>
</evidence>
<feature type="region of interest" description="Disordered" evidence="3">
    <location>
        <begin position="1"/>
        <end position="22"/>
    </location>
</feature>
<dbReference type="InterPro" id="IPR001647">
    <property type="entry name" value="HTH_TetR"/>
</dbReference>